<dbReference type="EMBL" id="CAJNOU010003564">
    <property type="protein sequence ID" value="CAF1397451.1"/>
    <property type="molecule type" value="Genomic_DNA"/>
</dbReference>
<name>A0A815KM39_9BILA</name>
<dbReference type="Proteomes" id="UP000663889">
    <property type="component" value="Unassembled WGS sequence"/>
</dbReference>
<dbReference type="AlphaFoldDB" id="A0A815KM39"/>
<protein>
    <submittedName>
        <fullName evidence="2">Uncharacterized protein</fullName>
    </submittedName>
</protein>
<organism evidence="2 3">
    <name type="scientific">Rotaria sordida</name>
    <dbReference type="NCBI Taxonomy" id="392033"/>
    <lineage>
        <taxon>Eukaryota</taxon>
        <taxon>Metazoa</taxon>
        <taxon>Spiralia</taxon>
        <taxon>Gnathifera</taxon>
        <taxon>Rotifera</taxon>
        <taxon>Eurotatoria</taxon>
        <taxon>Bdelloidea</taxon>
        <taxon>Philodinida</taxon>
        <taxon>Philodinidae</taxon>
        <taxon>Rotaria</taxon>
    </lineage>
</organism>
<gene>
    <name evidence="2" type="ORF">SEV965_LOCUS31264</name>
</gene>
<feature type="compositionally biased region" description="Low complexity" evidence="1">
    <location>
        <begin position="272"/>
        <end position="288"/>
    </location>
</feature>
<feature type="region of interest" description="Disordered" evidence="1">
    <location>
        <begin position="269"/>
        <end position="288"/>
    </location>
</feature>
<dbReference type="PANTHER" id="PTHR33845">
    <property type="entry name" value="C2H2-TYPE DOMAIN-CONTAINING PROTEIN"/>
    <property type="match status" value="1"/>
</dbReference>
<proteinExistence type="predicted"/>
<evidence type="ECO:0000256" key="1">
    <source>
        <dbReference type="SAM" id="MobiDB-lite"/>
    </source>
</evidence>
<evidence type="ECO:0000313" key="2">
    <source>
        <dbReference type="EMBL" id="CAF1397451.1"/>
    </source>
</evidence>
<reference evidence="2" key="1">
    <citation type="submission" date="2021-02" db="EMBL/GenBank/DDBJ databases">
        <authorList>
            <person name="Nowell W R."/>
        </authorList>
    </citation>
    <scope>NUCLEOTIDE SEQUENCE</scope>
</reference>
<comment type="caution">
    <text evidence="2">The sequence shown here is derived from an EMBL/GenBank/DDBJ whole genome shotgun (WGS) entry which is preliminary data.</text>
</comment>
<feature type="region of interest" description="Disordered" evidence="1">
    <location>
        <begin position="334"/>
        <end position="372"/>
    </location>
</feature>
<feature type="compositionally biased region" description="Low complexity" evidence="1">
    <location>
        <begin position="334"/>
        <end position="354"/>
    </location>
</feature>
<sequence>MNKVKPHVLLLCSIIDIGNNRLEQLALDKCQVIDLTFDYPQSPHESLFERFYLFVLPRIINNIQSLTLHIKHILKIITFVEKNCDQILPNLTHLRIMLCRRNPKTGTPFTLVNGCVARYRHYANLLRHYTTGKHKMKLEKHSLIDKSKILFHQSLTTNHLRSTPLLSITVVSPGNSSIIPPLTQHWASQKNKPNVHFNGKQKQFLQQKFYEGVETGMKWDPARVTEDMEMLTSNGGYVFNNDECLTQAQIKSYFSRLAVKQRTMQQVPDQHTISNSISSSSTSLSTINTSDIKSMDTISMDELNHSEETDDRDLEVYSWCQMLDEARNILENSSISSATSTSSAVSDSASSTPSTKRKSKTDPSQSNKYKIK</sequence>
<evidence type="ECO:0000313" key="3">
    <source>
        <dbReference type="Proteomes" id="UP000663889"/>
    </source>
</evidence>
<dbReference type="PANTHER" id="PTHR33845:SF1">
    <property type="entry name" value="C2H2-TYPE DOMAIN-CONTAINING PROTEIN"/>
    <property type="match status" value="1"/>
</dbReference>
<accession>A0A815KM39</accession>